<comment type="caution">
    <text evidence="3">The sequence shown here is derived from an EMBL/GenBank/DDBJ whole genome shotgun (WGS) entry which is preliminary data.</text>
</comment>
<evidence type="ECO:0000259" key="2">
    <source>
        <dbReference type="Pfam" id="PF21181"/>
    </source>
</evidence>
<proteinExistence type="predicted"/>
<name>A0ABS8Q8Q0_9BURK</name>
<dbReference type="SUPFAM" id="SSF52266">
    <property type="entry name" value="SGNH hydrolase"/>
    <property type="match status" value="1"/>
</dbReference>
<dbReference type="Pfam" id="PF13472">
    <property type="entry name" value="Lipase_GDSL_2"/>
    <property type="match status" value="1"/>
</dbReference>
<accession>A0ABS8Q8Q0</accession>
<dbReference type="InterPro" id="IPR013830">
    <property type="entry name" value="SGNH_hydro"/>
</dbReference>
<feature type="domain" description="SGNH hydrolase-type esterase" evidence="1">
    <location>
        <begin position="175"/>
        <end position="370"/>
    </location>
</feature>
<evidence type="ECO:0000313" key="3">
    <source>
        <dbReference type="EMBL" id="MCD2518134.1"/>
    </source>
</evidence>
<evidence type="ECO:0000313" key="4">
    <source>
        <dbReference type="Proteomes" id="UP001179361"/>
    </source>
</evidence>
<organism evidence="3 4">
    <name type="scientific">Massilia phyllostachyos</name>
    <dbReference type="NCBI Taxonomy" id="2898585"/>
    <lineage>
        <taxon>Bacteria</taxon>
        <taxon>Pseudomonadati</taxon>
        <taxon>Pseudomonadota</taxon>
        <taxon>Betaproteobacteria</taxon>
        <taxon>Burkholderiales</taxon>
        <taxon>Oxalobacteraceae</taxon>
        <taxon>Telluria group</taxon>
        <taxon>Massilia</taxon>
    </lineage>
</organism>
<dbReference type="InterPro" id="IPR048977">
    <property type="entry name" value="SsfX3-like_N"/>
</dbReference>
<keyword evidence="4" id="KW-1185">Reference proteome</keyword>
<protein>
    <submittedName>
        <fullName evidence="3">GDSL-type esterase/lipase family protein</fullName>
    </submittedName>
</protein>
<dbReference type="EMBL" id="JAJNOC010000006">
    <property type="protein sequence ID" value="MCD2518134.1"/>
    <property type="molecule type" value="Genomic_DNA"/>
</dbReference>
<dbReference type="RefSeq" id="WP_231059425.1">
    <property type="nucleotide sequence ID" value="NZ_JAJNOC010000006.1"/>
</dbReference>
<sequence>MTMFTISPIPPTLIHGAVELEHTEAGVLPHRLPVWARAQCRDAQLAMAQSQPSGVRLAFRTTASMVELVTLPTKRRYRAMAPRPDGVVDLLVDGVLLQQASAASGTILHIDMVSGATTVEPGTPQTLRFADLPEGDKMVELWLPHDETTELVALHADAPIAPLPRAGKRRWLHHGSSISQGSNATHPTGIWPAVAAGRAGVDLLNLGFGGSALLDPFTARTIRDLEADLISLKIGINLVNLDLMRLRAFGPAVHGFLDTIREGHPSTPLLVISPVFCPIHENNPGPTLVDGKSLAKGQLRFRTTGTEAEVRQGKLTLAVIRAQLEQIVRERAQHDAAIHYLDGRELYGEQDNARLPLPDELHPDAEAHRLIGERFHDKVFAGGVFGARGGVHAPPA</sequence>
<gene>
    <name evidence="3" type="ORF">LQ564_17630</name>
</gene>
<dbReference type="InterPro" id="IPR036514">
    <property type="entry name" value="SGNH_hydro_sf"/>
</dbReference>
<dbReference type="Proteomes" id="UP001179361">
    <property type="component" value="Unassembled WGS sequence"/>
</dbReference>
<dbReference type="Gene3D" id="3.40.50.1110">
    <property type="entry name" value="SGNH hydrolase"/>
    <property type="match status" value="1"/>
</dbReference>
<evidence type="ECO:0000259" key="1">
    <source>
        <dbReference type="Pfam" id="PF13472"/>
    </source>
</evidence>
<feature type="domain" description="SsfX3-like N-terminal" evidence="2">
    <location>
        <begin position="15"/>
        <end position="145"/>
    </location>
</feature>
<reference evidence="3" key="1">
    <citation type="submission" date="2021-11" db="EMBL/GenBank/DDBJ databases">
        <title>The complete genome of Massilia sp sp. G4R7.</title>
        <authorList>
            <person name="Liu L."/>
            <person name="Yue J."/>
            <person name="Yuan J."/>
            <person name="Yang F."/>
            <person name="Li L."/>
        </authorList>
    </citation>
    <scope>NUCLEOTIDE SEQUENCE</scope>
    <source>
        <strain evidence="3">G4R7</strain>
    </source>
</reference>
<dbReference type="Gene3D" id="2.60.120.260">
    <property type="entry name" value="Galactose-binding domain-like"/>
    <property type="match status" value="1"/>
</dbReference>
<dbReference type="Pfam" id="PF21181">
    <property type="entry name" value="SsfX3_N"/>
    <property type="match status" value="1"/>
</dbReference>